<dbReference type="Pfam" id="PF10576">
    <property type="entry name" value="EndIII_4Fe-2S"/>
    <property type="match status" value="1"/>
</dbReference>
<evidence type="ECO:0000256" key="15">
    <source>
        <dbReference type="RuleBase" id="RU365096"/>
    </source>
</evidence>
<dbReference type="PANTHER" id="PTHR42944:SF1">
    <property type="entry name" value="ADENINE DNA GLYCOSYLASE"/>
    <property type="match status" value="1"/>
</dbReference>
<evidence type="ECO:0000256" key="11">
    <source>
        <dbReference type="ARBA" id="ARBA00023125"/>
    </source>
</evidence>
<dbReference type="CDD" id="cd03431">
    <property type="entry name" value="NUDIX_DNA_Glycosylase_C-MutY"/>
    <property type="match status" value="1"/>
</dbReference>
<comment type="similarity">
    <text evidence="2 15">Belongs to the Nth/MutY family.</text>
</comment>
<protein>
    <recommendedName>
        <fullName evidence="4 15">Adenine DNA glycosylase</fullName>
        <ecNumber evidence="3 15">3.2.2.31</ecNumber>
    </recommendedName>
</protein>
<dbReference type="InterPro" id="IPR011257">
    <property type="entry name" value="DNA_glycosylase"/>
</dbReference>
<dbReference type="SUPFAM" id="SSF55811">
    <property type="entry name" value="Nudix"/>
    <property type="match status" value="1"/>
</dbReference>
<dbReference type="PANTHER" id="PTHR42944">
    <property type="entry name" value="ADENINE DNA GLYCOSYLASE"/>
    <property type="match status" value="1"/>
</dbReference>
<dbReference type="InterPro" id="IPR015797">
    <property type="entry name" value="NUDIX_hydrolase-like_dom_sf"/>
</dbReference>
<evidence type="ECO:0000256" key="8">
    <source>
        <dbReference type="ARBA" id="ARBA00022801"/>
    </source>
</evidence>
<dbReference type="InterPro" id="IPR044298">
    <property type="entry name" value="MIG/MutY"/>
</dbReference>
<dbReference type="InterPro" id="IPR029119">
    <property type="entry name" value="MutY_C"/>
</dbReference>
<comment type="cofactor">
    <cofactor evidence="15">
        <name>[4Fe-4S] cluster</name>
        <dbReference type="ChEBI" id="CHEBI:49883"/>
    </cofactor>
    <text evidence="15">Binds 1 [4Fe-4S] cluster.</text>
</comment>
<organism evidence="17 18">
    <name type="scientific">Savagea serpentis</name>
    <dbReference type="NCBI Taxonomy" id="2785297"/>
    <lineage>
        <taxon>Bacteria</taxon>
        <taxon>Bacillati</taxon>
        <taxon>Bacillota</taxon>
        <taxon>Bacilli</taxon>
        <taxon>Bacillales</taxon>
        <taxon>Caryophanaceae</taxon>
        <taxon>Savagea</taxon>
    </lineage>
</organism>
<dbReference type="InterPro" id="IPR003651">
    <property type="entry name" value="Endonuclease3_FeS-loop_motif"/>
</dbReference>
<name>A0A8J7KIA7_9BACL</name>
<evidence type="ECO:0000256" key="7">
    <source>
        <dbReference type="ARBA" id="ARBA00022763"/>
    </source>
</evidence>
<keyword evidence="8" id="KW-0378">Hydrolase</keyword>
<dbReference type="Gene3D" id="3.90.79.10">
    <property type="entry name" value="Nucleoside Triphosphate Pyrophosphohydrolase"/>
    <property type="match status" value="1"/>
</dbReference>
<reference evidence="17" key="1">
    <citation type="submission" date="2020-11" db="EMBL/GenBank/DDBJ databases">
        <title>Multidrug resistant novel bacterium Savagea serpentis sp. nov., isolated from the scats of a vine snake (Ahaetulla nasuta).</title>
        <authorList>
            <person name="Venkata Ramana V."/>
            <person name="Vikas Patil S."/>
            <person name="Yogita Lugani V."/>
        </authorList>
    </citation>
    <scope>NUCLEOTIDE SEQUENCE</scope>
    <source>
        <strain evidence="17">SN6</strain>
    </source>
</reference>
<evidence type="ECO:0000256" key="10">
    <source>
        <dbReference type="ARBA" id="ARBA00023014"/>
    </source>
</evidence>
<evidence type="ECO:0000313" key="18">
    <source>
        <dbReference type="Proteomes" id="UP000622653"/>
    </source>
</evidence>
<dbReference type="EMBL" id="JADKPV010000009">
    <property type="protein sequence ID" value="MBF4502198.1"/>
    <property type="molecule type" value="Genomic_DNA"/>
</dbReference>
<proteinExistence type="inferred from homology"/>
<dbReference type="FunFam" id="1.10.1670.10:FF:000002">
    <property type="entry name" value="Adenine DNA glycosylase"/>
    <property type="match status" value="1"/>
</dbReference>
<dbReference type="InterPro" id="IPR023170">
    <property type="entry name" value="HhH_base_excis_C"/>
</dbReference>
<dbReference type="GO" id="GO:0034039">
    <property type="term" value="F:8-oxo-7,8-dihydroguanine DNA N-glycosylase activity"/>
    <property type="evidence" value="ECO:0007669"/>
    <property type="project" value="TreeGrafter"/>
</dbReference>
<dbReference type="CDD" id="cd00056">
    <property type="entry name" value="ENDO3c"/>
    <property type="match status" value="1"/>
</dbReference>
<dbReference type="GO" id="GO:0000701">
    <property type="term" value="F:purine-specific mismatch base pair DNA N-glycosylase activity"/>
    <property type="evidence" value="ECO:0007669"/>
    <property type="project" value="UniProtKB-EC"/>
</dbReference>
<keyword evidence="5" id="KW-0004">4Fe-4S</keyword>
<dbReference type="SMART" id="SM00478">
    <property type="entry name" value="ENDO3c"/>
    <property type="match status" value="1"/>
</dbReference>
<dbReference type="SMART" id="SM00525">
    <property type="entry name" value="FES"/>
    <property type="match status" value="1"/>
</dbReference>
<evidence type="ECO:0000256" key="4">
    <source>
        <dbReference type="ARBA" id="ARBA00022023"/>
    </source>
</evidence>
<keyword evidence="11" id="KW-0238">DNA-binding</keyword>
<dbReference type="GO" id="GO:0051539">
    <property type="term" value="F:4 iron, 4 sulfur cluster binding"/>
    <property type="evidence" value="ECO:0007669"/>
    <property type="project" value="UniProtKB-UniRule"/>
</dbReference>
<comment type="catalytic activity">
    <reaction evidence="1 15">
        <text>Hydrolyzes free adenine bases from 7,8-dihydro-8-oxoguanine:adenine mismatched double-stranded DNA, leaving an apurinic site.</text>
        <dbReference type="EC" id="3.2.2.31"/>
    </reaction>
</comment>
<evidence type="ECO:0000259" key="16">
    <source>
        <dbReference type="SMART" id="SM00478"/>
    </source>
</evidence>
<evidence type="ECO:0000256" key="9">
    <source>
        <dbReference type="ARBA" id="ARBA00023004"/>
    </source>
</evidence>
<evidence type="ECO:0000256" key="1">
    <source>
        <dbReference type="ARBA" id="ARBA00000843"/>
    </source>
</evidence>
<keyword evidence="12" id="KW-0234">DNA repair</keyword>
<dbReference type="Pfam" id="PF00633">
    <property type="entry name" value="HHH"/>
    <property type="match status" value="1"/>
</dbReference>
<evidence type="ECO:0000256" key="12">
    <source>
        <dbReference type="ARBA" id="ARBA00023204"/>
    </source>
</evidence>
<dbReference type="InterPro" id="IPR000445">
    <property type="entry name" value="HhH_motif"/>
</dbReference>
<evidence type="ECO:0000256" key="14">
    <source>
        <dbReference type="ARBA" id="ARBA00058550"/>
    </source>
</evidence>
<dbReference type="GO" id="GO:0006298">
    <property type="term" value="P:mismatch repair"/>
    <property type="evidence" value="ECO:0007669"/>
    <property type="project" value="TreeGrafter"/>
</dbReference>
<keyword evidence="18" id="KW-1185">Reference proteome</keyword>
<dbReference type="EC" id="3.2.2.31" evidence="3 15"/>
<dbReference type="Pfam" id="PF00730">
    <property type="entry name" value="HhH-GPD"/>
    <property type="match status" value="1"/>
</dbReference>
<dbReference type="RefSeq" id="WP_194563684.1">
    <property type="nucleotide sequence ID" value="NZ_JADKPV010000009.1"/>
</dbReference>
<dbReference type="InterPro" id="IPR005760">
    <property type="entry name" value="A/G_AdeGlyc_MutY"/>
</dbReference>
<dbReference type="Gene3D" id="1.10.1670.10">
    <property type="entry name" value="Helix-hairpin-Helix base-excision DNA repair enzymes (C-terminal)"/>
    <property type="match status" value="1"/>
</dbReference>
<dbReference type="NCBIfam" id="TIGR01084">
    <property type="entry name" value="mutY"/>
    <property type="match status" value="1"/>
</dbReference>
<keyword evidence="6" id="KW-0479">Metal-binding</keyword>
<evidence type="ECO:0000256" key="3">
    <source>
        <dbReference type="ARBA" id="ARBA00012045"/>
    </source>
</evidence>
<keyword evidence="10" id="KW-0411">Iron-sulfur</keyword>
<evidence type="ECO:0000256" key="2">
    <source>
        <dbReference type="ARBA" id="ARBA00008343"/>
    </source>
</evidence>
<comment type="function">
    <text evidence="14">Base excision repair (BER) glycosylase that initiates repair of A:oxoG to C:G by removing the inappropriately paired adenine base from the DNA backbone, generating an abasic site product. 8-oxoguanine (oxoG) is a genotoxic DNA lesion resulting from oxidation of guanine; this residue is misread by replicative DNA polymerases, that insert adenine instead of cytosine opposite the oxidized damaged base. Shows a powerful dicrimination of A versus C, since it does not cleave cytosine in oxoG:C pairs. May also be able to remove adenine from A:G mispairs, although this activity may not be physiologically relevant.</text>
</comment>
<sequence length="359" mass="41888">MRQTFDKEQFQKDLLQWYEKEKRDLPWRRTSNPYYIWVSEIMLQQTRVDTVIPYYLKFIERFPTMESLAEADEEELLKLWEGLGYYSRVRNLQIGVREVVEHYGSEVPKTRKEISSLKGIGPYTAGAILSIAYNLPEHAVDGNVMRVYSRLFEIPDDISKPKTKKIFDELVTKTISHEDPSSFNQAIMELGAVVCTPRNPHCLLCPVQEHCAAYASGTPLDYPVKKGKTKVRKVDIFPFVLQDEQGRYLMRKRPSEGLLANMWEFPYVERASEDLTDPQQQLEKQLNTKIKVGQTYEPYKHIFSHLHWNIYATNGRIVDSNDIKETATMKFFTIEEMKALPMAVPVQVLFKQILNHIIL</sequence>
<dbReference type="Gene3D" id="1.10.340.30">
    <property type="entry name" value="Hypothetical protein, domain 2"/>
    <property type="match status" value="1"/>
</dbReference>
<dbReference type="Proteomes" id="UP000622653">
    <property type="component" value="Unassembled WGS sequence"/>
</dbReference>
<dbReference type="AlphaFoldDB" id="A0A8J7KIA7"/>
<comment type="function">
    <text evidence="15">Adenine glycosylase active on G-A mispairs.</text>
</comment>
<keyword evidence="7 15" id="KW-0227">DNA damage</keyword>
<keyword evidence="9 15" id="KW-0408">Iron</keyword>
<dbReference type="Pfam" id="PF14815">
    <property type="entry name" value="NUDIX_4"/>
    <property type="match status" value="1"/>
</dbReference>
<dbReference type="GO" id="GO:0006284">
    <property type="term" value="P:base-excision repair"/>
    <property type="evidence" value="ECO:0007669"/>
    <property type="project" value="UniProtKB-UniRule"/>
</dbReference>
<evidence type="ECO:0000256" key="13">
    <source>
        <dbReference type="ARBA" id="ARBA00023295"/>
    </source>
</evidence>
<keyword evidence="13 15" id="KW-0326">Glycosidase</keyword>
<evidence type="ECO:0000256" key="6">
    <source>
        <dbReference type="ARBA" id="ARBA00022723"/>
    </source>
</evidence>
<dbReference type="InterPro" id="IPR003265">
    <property type="entry name" value="HhH-GPD_domain"/>
</dbReference>
<evidence type="ECO:0000256" key="5">
    <source>
        <dbReference type="ARBA" id="ARBA00022485"/>
    </source>
</evidence>
<evidence type="ECO:0000313" key="17">
    <source>
        <dbReference type="EMBL" id="MBF4502198.1"/>
    </source>
</evidence>
<dbReference type="GO" id="GO:0032357">
    <property type="term" value="F:oxidized purine DNA binding"/>
    <property type="evidence" value="ECO:0007669"/>
    <property type="project" value="TreeGrafter"/>
</dbReference>
<comment type="caution">
    <text evidence="17">The sequence shown here is derived from an EMBL/GenBank/DDBJ whole genome shotgun (WGS) entry which is preliminary data.</text>
</comment>
<gene>
    <name evidence="17" type="primary">mutY</name>
    <name evidence="17" type="ORF">IRY55_12585</name>
</gene>
<accession>A0A8J7KIA7</accession>
<feature type="domain" description="HhH-GPD" evidence="16">
    <location>
        <begin position="42"/>
        <end position="193"/>
    </location>
</feature>
<dbReference type="FunFam" id="1.10.340.30:FF:000010">
    <property type="entry name" value="Adenine DNA glycosylase"/>
    <property type="match status" value="1"/>
</dbReference>
<dbReference type="SUPFAM" id="SSF48150">
    <property type="entry name" value="DNA-glycosylase"/>
    <property type="match status" value="1"/>
</dbReference>
<dbReference type="GO" id="GO:0035485">
    <property type="term" value="F:adenine/guanine mispair binding"/>
    <property type="evidence" value="ECO:0007669"/>
    <property type="project" value="TreeGrafter"/>
</dbReference>
<dbReference type="GO" id="GO:0046872">
    <property type="term" value="F:metal ion binding"/>
    <property type="evidence" value="ECO:0007669"/>
    <property type="project" value="UniProtKB-UniRule"/>
</dbReference>